<evidence type="ECO:0000256" key="1">
    <source>
        <dbReference type="ARBA" id="ARBA00012513"/>
    </source>
</evidence>
<keyword evidence="2" id="KW-0723">Serine/threonine-protein kinase</keyword>
<evidence type="ECO:0000256" key="4">
    <source>
        <dbReference type="ARBA" id="ARBA00022679"/>
    </source>
</evidence>
<feature type="compositionally biased region" description="Polar residues" evidence="14">
    <location>
        <begin position="829"/>
        <end position="839"/>
    </location>
</feature>
<gene>
    <name evidence="16" type="ordered locus">Ecym_2405</name>
</gene>
<dbReference type="FunCoup" id="G8JP80">
    <property type="interactions" value="239"/>
</dbReference>
<dbReference type="GeneID" id="11470650"/>
<keyword evidence="7 11" id="KW-0067">ATP-binding</keyword>
<dbReference type="InterPro" id="IPR000719">
    <property type="entry name" value="Prot_kinase_dom"/>
</dbReference>
<feature type="active site" description="Proton acceptor" evidence="10">
    <location>
        <position position="153"/>
    </location>
</feature>
<dbReference type="InterPro" id="IPR017441">
    <property type="entry name" value="Protein_kinase_ATP_BS"/>
</dbReference>
<protein>
    <recommendedName>
        <fullName evidence="1">non-specific serine/threonine protein kinase</fullName>
        <ecNumber evidence="1">2.7.11.1</ecNumber>
    </recommendedName>
</protein>
<feature type="binding site" evidence="11">
    <location>
        <position position="171"/>
    </location>
    <ligand>
        <name>ATP</name>
        <dbReference type="ChEBI" id="CHEBI:30616"/>
    </ligand>
</feature>
<dbReference type="CDD" id="cd14003">
    <property type="entry name" value="STKc_AMPK-like"/>
    <property type="match status" value="1"/>
</dbReference>
<keyword evidence="6" id="KW-0418">Kinase</keyword>
<dbReference type="Gene3D" id="1.10.510.10">
    <property type="entry name" value="Transferase(Phosphotransferase) domain 1"/>
    <property type="match status" value="1"/>
</dbReference>
<evidence type="ECO:0000259" key="15">
    <source>
        <dbReference type="PROSITE" id="PS50011"/>
    </source>
</evidence>
<dbReference type="PROSITE" id="PS00107">
    <property type="entry name" value="PROTEIN_KINASE_ATP"/>
    <property type="match status" value="1"/>
</dbReference>
<evidence type="ECO:0000256" key="12">
    <source>
        <dbReference type="PIRSR" id="PIRSR630616-3"/>
    </source>
</evidence>
<accession>G8JP80</accession>
<keyword evidence="5 11" id="KW-0547">Nucleotide-binding</keyword>
<feature type="compositionally biased region" description="Basic and acidic residues" evidence="14">
    <location>
        <begin position="845"/>
        <end position="855"/>
    </location>
</feature>
<dbReference type="OrthoDB" id="942095at2759"/>
<feature type="region of interest" description="Disordered" evidence="14">
    <location>
        <begin position="815"/>
        <end position="855"/>
    </location>
</feature>
<feature type="compositionally biased region" description="Polar residues" evidence="14">
    <location>
        <begin position="542"/>
        <end position="569"/>
    </location>
</feature>
<dbReference type="SMART" id="SM00220">
    <property type="entry name" value="S_TKc"/>
    <property type="match status" value="1"/>
</dbReference>
<dbReference type="GO" id="GO:0004674">
    <property type="term" value="F:protein serine/threonine kinase activity"/>
    <property type="evidence" value="ECO:0007669"/>
    <property type="project" value="UniProtKB-KW"/>
</dbReference>
<evidence type="ECO:0000256" key="10">
    <source>
        <dbReference type="PIRSR" id="PIRSR630616-1"/>
    </source>
</evidence>
<keyword evidence="4" id="KW-0808">Transferase</keyword>
<dbReference type="HOGENOM" id="CLU_011780_1_1_1"/>
<feature type="compositionally biased region" description="Polar residues" evidence="14">
    <location>
        <begin position="421"/>
        <end position="430"/>
    </location>
</feature>
<reference evidence="17" key="1">
    <citation type="journal article" date="2012" name="G3 (Bethesda)">
        <title>Pichia sorbitophila, an interspecies yeast hybrid reveals early steps of genome resolution following polyploidization.</title>
        <authorList>
            <person name="Leh Louis V."/>
            <person name="Despons L."/>
            <person name="Friedrich A."/>
            <person name="Martin T."/>
            <person name="Durrens P."/>
            <person name="Casaregola S."/>
            <person name="Neuveglise C."/>
            <person name="Fairhead C."/>
            <person name="Marck C."/>
            <person name="Cruz J.A."/>
            <person name="Straub M.L."/>
            <person name="Kugler V."/>
            <person name="Sacerdot C."/>
            <person name="Uzunov Z."/>
            <person name="Thierry A."/>
            <person name="Weiss S."/>
            <person name="Bleykasten C."/>
            <person name="De Montigny J."/>
            <person name="Jacques N."/>
            <person name="Jung P."/>
            <person name="Lemaire M."/>
            <person name="Mallet S."/>
            <person name="Morel G."/>
            <person name="Richard G.F."/>
            <person name="Sarkar A."/>
            <person name="Savel G."/>
            <person name="Schacherer J."/>
            <person name="Seret M.L."/>
            <person name="Talla E."/>
            <person name="Samson G."/>
            <person name="Jubin C."/>
            <person name="Poulain J."/>
            <person name="Vacherie B."/>
            <person name="Barbe V."/>
            <person name="Pelletier E."/>
            <person name="Sherman D.J."/>
            <person name="Westhof E."/>
            <person name="Weissenbach J."/>
            <person name="Baret P.V."/>
            <person name="Wincker P."/>
            <person name="Gaillardin C."/>
            <person name="Dujon B."/>
            <person name="Souciet J.L."/>
        </authorList>
    </citation>
    <scope>NUCLEOTIDE SEQUENCE [LARGE SCALE GENOMIC DNA]</scope>
    <source>
        <strain evidence="17">CBS 270.75 / DBVPG 7215 / KCTC 17166 / NRRL Y-17582</strain>
    </source>
</reference>
<evidence type="ECO:0000256" key="13">
    <source>
        <dbReference type="PROSITE-ProRule" id="PRU10141"/>
    </source>
</evidence>
<dbReference type="RefSeq" id="XP_003644955.1">
    <property type="nucleotide sequence ID" value="XM_003644907.1"/>
</dbReference>
<evidence type="ECO:0000256" key="5">
    <source>
        <dbReference type="ARBA" id="ARBA00022741"/>
    </source>
</evidence>
<feature type="binding site" evidence="11">
    <location>
        <begin position="157"/>
        <end position="158"/>
    </location>
    <ligand>
        <name>ATP</name>
        <dbReference type="ChEBI" id="CHEBI:30616"/>
    </ligand>
</feature>
<comment type="catalytic activity">
    <reaction evidence="9">
        <text>L-seryl-[protein] + ATP = O-phospho-L-seryl-[protein] + ADP + H(+)</text>
        <dbReference type="Rhea" id="RHEA:17989"/>
        <dbReference type="Rhea" id="RHEA-COMP:9863"/>
        <dbReference type="Rhea" id="RHEA-COMP:11604"/>
        <dbReference type="ChEBI" id="CHEBI:15378"/>
        <dbReference type="ChEBI" id="CHEBI:29999"/>
        <dbReference type="ChEBI" id="CHEBI:30616"/>
        <dbReference type="ChEBI" id="CHEBI:83421"/>
        <dbReference type="ChEBI" id="CHEBI:456216"/>
        <dbReference type="EC" id="2.7.11.1"/>
    </reaction>
</comment>
<dbReference type="EC" id="2.7.11.1" evidence="1"/>
<keyword evidence="3" id="KW-0597">Phosphoprotein</keyword>
<keyword evidence="17" id="KW-1185">Reference proteome</keyword>
<feature type="binding site" evidence="11 13">
    <location>
        <position position="66"/>
    </location>
    <ligand>
        <name>ATP</name>
        <dbReference type="ChEBI" id="CHEBI:30616"/>
    </ligand>
</feature>
<evidence type="ECO:0000313" key="17">
    <source>
        <dbReference type="Proteomes" id="UP000006790"/>
    </source>
</evidence>
<comment type="catalytic activity">
    <reaction evidence="8">
        <text>L-threonyl-[protein] + ATP = O-phospho-L-threonyl-[protein] + ADP + H(+)</text>
        <dbReference type="Rhea" id="RHEA:46608"/>
        <dbReference type="Rhea" id="RHEA-COMP:11060"/>
        <dbReference type="Rhea" id="RHEA-COMP:11605"/>
        <dbReference type="ChEBI" id="CHEBI:15378"/>
        <dbReference type="ChEBI" id="CHEBI:30013"/>
        <dbReference type="ChEBI" id="CHEBI:30616"/>
        <dbReference type="ChEBI" id="CHEBI:61977"/>
        <dbReference type="ChEBI" id="CHEBI:456216"/>
        <dbReference type="EC" id="2.7.11.1"/>
    </reaction>
</comment>
<dbReference type="InParanoid" id="G8JP80"/>
<dbReference type="eggNOG" id="KOG0583">
    <property type="taxonomic scope" value="Eukaryota"/>
</dbReference>
<dbReference type="PROSITE" id="PS00108">
    <property type="entry name" value="PROTEIN_KINASE_ST"/>
    <property type="match status" value="1"/>
</dbReference>
<dbReference type="InterPro" id="IPR011009">
    <property type="entry name" value="Kinase-like_dom_sf"/>
</dbReference>
<evidence type="ECO:0000256" key="14">
    <source>
        <dbReference type="SAM" id="MobiDB-lite"/>
    </source>
</evidence>
<feature type="cross-link" description="Glycyl lysine isopeptide (Lys-Gly) (interchain with G-Cter in SUMO2)" evidence="12">
    <location>
        <position position="155"/>
    </location>
</feature>
<dbReference type="InterPro" id="IPR030616">
    <property type="entry name" value="Aur-like"/>
</dbReference>
<evidence type="ECO:0000313" key="16">
    <source>
        <dbReference type="EMBL" id="AET38138.1"/>
    </source>
</evidence>
<feature type="domain" description="Protein kinase" evidence="15">
    <location>
        <begin position="37"/>
        <end position="283"/>
    </location>
</feature>
<feature type="region of interest" description="Disordered" evidence="14">
    <location>
        <begin position="417"/>
        <end position="439"/>
    </location>
</feature>
<sequence length="855" mass="95548">MIASKVEQNNLKAAIGASYNKLYGQFSSNELKEVGNYKILKQVGEGSFGKVYLANHKLTHQKVVLKTGEKKDPNVVREVFYHRQFDFPFITKLYEVIVTESKVWMALEYCPGNELYDYLLQKQRIPLDETSKLFAQIVGAVFYAHSLQCVHRDLKLENILLDKQGYAMLTDFGFTRECATKTQLETICGTTVYMAPELIKRESYDGYKVDTWSLGIILYTMLHGFMPFDEEDPTLTGLKIMNEMPPIVDAYTNVHAKDLILKLLRKTPSERPSLNKVLEHPFLQPYGTILLDTIDSLIKRQRQGDVKFQSKTEKRLLKRLKQTGFDTAAIKISVTKRRCDALCSLWYLLLEKEKKKELLKHPRKSRSGISVRKVFDSASGMQSQDEFNYDKATSLRRILSIRSETSSRPPLHIEIHKKGVSKQNSGTHDPSTLSQESITSSSKSKISILQKFTKYFSRSKRQCANQQVKEQSLKDNQNHVFNNFNWQAKLVSINNSNPAFESRIPDKRDLKAKRITYNKTSNGHRLRGALTIQEPNLKNVKSRSSGEISGQVSSLPSETEANVHSTPHTTPLGRIRPSSMLSQHSALSNDTFNSEYSTDAQSTYKSPNSLSAKISGLGQLNGGNTGDSGSLTKSKIFAKRAVSIMSSASSTSEISSRADSFYDITTASSPVNLDVRVNPGLTPSNRIDSAFPGAGSASSSAAWLSKRENTPLFRRPRVNVRSVKRNKMIRGNSTGTQSVIKEESSFSDGDDQRPMLVNSSEVYERLDESVGLDDEVAVQTDSVSSKAETPIYPITLNSGSKSADFTMGRSFSDGSEWSQNGSFIGLHQNPASGKQIASQNDEHEDLGMADHEDNS</sequence>
<evidence type="ECO:0000256" key="6">
    <source>
        <dbReference type="ARBA" id="ARBA00022777"/>
    </source>
</evidence>
<evidence type="ECO:0000256" key="9">
    <source>
        <dbReference type="ARBA" id="ARBA00048679"/>
    </source>
</evidence>
<dbReference type="AlphaFoldDB" id="G8JP80"/>
<dbReference type="Pfam" id="PF00069">
    <property type="entry name" value="Pkinase"/>
    <property type="match status" value="1"/>
</dbReference>
<feature type="region of interest" description="Disordered" evidence="14">
    <location>
        <begin position="733"/>
        <end position="754"/>
    </location>
</feature>
<dbReference type="OMA" id="FYHRQFD"/>
<feature type="region of interest" description="Disordered" evidence="14">
    <location>
        <begin position="536"/>
        <end position="576"/>
    </location>
</feature>
<evidence type="ECO:0000256" key="2">
    <source>
        <dbReference type="ARBA" id="ARBA00022527"/>
    </source>
</evidence>
<evidence type="ECO:0000256" key="11">
    <source>
        <dbReference type="PIRSR" id="PIRSR630616-2"/>
    </source>
</evidence>
<dbReference type="PROSITE" id="PS50011">
    <property type="entry name" value="PROTEIN_KINASE_DOM"/>
    <property type="match status" value="1"/>
</dbReference>
<dbReference type="GO" id="GO:0036464">
    <property type="term" value="C:cytoplasmic ribonucleoprotein granule"/>
    <property type="evidence" value="ECO:0007669"/>
    <property type="project" value="EnsemblFungi"/>
</dbReference>
<evidence type="ECO:0000256" key="3">
    <source>
        <dbReference type="ARBA" id="ARBA00022553"/>
    </source>
</evidence>
<dbReference type="STRING" id="931890.G8JP80"/>
<name>G8JP80_ERECY</name>
<dbReference type="FunFam" id="1.10.510.10:FF:000650">
    <property type="entry name" value="Serine/threonine-protein kinase ppk16"/>
    <property type="match status" value="1"/>
</dbReference>
<proteinExistence type="predicted"/>
<dbReference type="KEGG" id="erc:Ecym_2405"/>
<dbReference type="PANTHER" id="PTHR24350">
    <property type="entry name" value="SERINE/THREONINE-PROTEIN KINASE IAL-RELATED"/>
    <property type="match status" value="1"/>
</dbReference>
<dbReference type="GO" id="GO:0005524">
    <property type="term" value="F:ATP binding"/>
    <property type="evidence" value="ECO:0007669"/>
    <property type="project" value="UniProtKB-UniRule"/>
</dbReference>
<dbReference type="Proteomes" id="UP000006790">
    <property type="component" value="Chromosome 2"/>
</dbReference>
<dbReference type="SUPFAM" id="SSF56112">
    <property type="entry name" value="Protein kinase-like (PK-like)"/>
    <property type="match status" value="1"/>
</dbReference>
<dbReference type="InterPro" id="IPR008271">
    <property type="entry name" value="Ser/Thr_kinase_AS"/>
</dbReference>
<evidence type="ECO:0000256" key="7">
    <source>
        <dbReference type="ARBA" id="ARBA00022840"/>
    </source>
</evidence>
<evidence type="ECO:0000256" key="8">
    <source>
        <dbReference type="ARBA" id="ARBA00047899"/>
    </source>
</evidence>
<organism evidence="16 17">
    <name type="scientific">Eremothecium cymbalariae (strain CBS 270.75 / DBVPG 7215 / KCTC 17166 / NRRL Y-17582)</name>
    <name type="common">Yeast</name>
    <dbReference type="NCBI Taxonomy" id="931890"/>
    <lineage>
        <taxon>Eukaryota</taxon>
        <taxon>Fungi</taxon>
        <taxon>Dikarya</taxon>
        <taxon>Ascomycota</taxon>
        <taxon>Saccharomycotina</taxon>
        <taxon>Saccharomycetes</taxon>
        <taxon>Saccharomycetales</taxon>
        <taxon>Saccharomycetaceae</taxon>
        <taxon>Eremothecium</taxon>
    </lineage>
</organism>
<dbReference type="EMBL" id="CP002498">
    <property type="protein sequence ID" value="AET38138.1"/>
    <property type="molecule type" value="Genomic_DNA"/>
</dbReference>